<evidence type="ECO:0000313" key="2">
    <source>
        <dbReference type="Proteomes" id="UP000231292"/>
    </source>
</evidence>
<reference evidence="1 2" key="1">
    <citation type="submission" date="2017-09" db="EMBL/GenBank/DDBJ databases">
        <title>Depth-based differentiation of microbial function through sediment-hosted aquifers and enrichment of novel symbionts in the deep terrestrial subsurface.</title>
        <authorList>
            <person name="Probst A.J."/>
            <person name="Ladd B."/>
            <person name="Jarett J.K."/>
            <person name="Geller-Mcgrath D.E."/>
            <person name="Sieber C.M."/>
            <person name="Emerson J.B."/>
            <person name="Anantharaman K."/>
            <person name="Thomas B.C."/>
            <person name="Malmstrom R."/>
            <person name="Stieglmeier M."/>
            <person name="Klingl A."/>
            <person name="Woyke T."/>
            <person name="Ryan C.M."/>
            <person name="Banfield J.F."/>
        </authorList>
    </citation>
    <scope>NUCLEOTIDE SEQUENCE [LARGE SCALE GENOMIC DNA]</scope>
    <source>
        <strain evidence="1">CG23_combo_of_CG06-09_8_20_14_all_41_10</strain>
    </source>
</reference>
<accession>A0A2G9YK41</accession>
<name>A0A2G9YK41_9BACT</name>
<evidence type="ECO:0008006" key="3">
    <source>
        <dbReference type="Google" id="ProtNLM"/>
    </source>
</evidence>
<proteinExistence type="predicted"/>
<evidence type="ECO:0000313" key="1">
    <source>
        <dbReference type="EMBL" id="PIP19607.1"/>
    </source>
</evidence>
<gene>
    <name evidence="1" type="ORF">COX41_01905</name>
</gene>
<organism evidence="1 2">
    <name type="scientific">Candidatus Sherwoodlollariibacterium unditelluris</name>
    <dbReference type="NCBI Taxonomy" id="1974757"/>
    <lineage>
        <taxon>Bacteria</taxon>
        <taxon>Pseudomonadati</taxon>
        <taxon>Candidatus Omnitrophota</taxon>
        <taxon>Candidatus Sherwoodlollariibacterium</taxon>
    </lineage>
</organism>
<dbReference type="Proteomes" id="UP000231292">
    <property type="component" value="Unassembled WGS sequence"/>
</dbReference>
<protein>
    <recommendedName>
        <fullName evidence="3">HEAT repeat domain-containing protein</fullName>
    </recommendedName>
</protein>
<dbReference type="EMBL" id="PCRK01000037">
    <property type="protein sequence ID" value="PIP19607.1"/>
    <property type="molecule type" value="Genomic_DNA"/>
</dbReference>
<comment type="caution">
    <text evidence="1">The sequence shown here is derived from an EMBL/GenBank/DDBJ whole genome shotgun (WGS) entry which is preliminary data.</text>
</comment>
<sequence length="699" mass="79645">MNKEEALHEFIKGLRIAFNNSLAYPRRHPYFLKSVEEFKVKIAVLFNFLNPIKINITPESLFIDGKYWAKPLIYVELAQILHQRKIKAIELRPGLDTNELVDLLCAVALSPKDVIKNGGLGVILKKAATAHISVEELDYSTLLHEQGKEDPGDIWRYLFKGIIENKDANAINEIADNFSSGLKNINVKDIPFDDKLKQGLIDFLRYLKKNNKDKFSKCSSELFNYLANSKYAAPEEDIQSLKALFKDLDENDFAHILCSQISKKGHVDFLTLDLFLRFSQEADSDKIASILSKNTEVRLALKNNPLLAKTISDLLSNPDSQNISAVYRNTLISLLKNSSTQGNFIFDANELHINYCFVLLNLFNQEKESARASLLLTRLDKEWNFIIKNKDYEYIKYLLDALGDKQKEEANPLDSIGKYKILSYTAEDGSEGLQATLPRGNSEPKASAIGAEPLWTRKVMTNPPKAGEEFSCALDNFKNKISDFIEDNIWDEDFNAGLDHLAGLLEKSHKGSQFYLDKMFQEGKLSVHGVRLFLKFFPAELNHFYAGVEAKRYDLEYSSRIVEMLVGLRTNLSLVILEHIYSFANEIIKGEILKAMRGLPEFDKKFLFVVLKGKQRALKKEALKVLLRDEGARKDAFGILLKLGSPWGSRNKVILENMAIIGELGLKESIEYLIPFTKMKFFWRAPLKNKALNILESWK</sequence>
<dbReference type="AlphaFoldDB" id="A0A2G9YK41"/>